<dbReference type="OrthoDB" id="1931827at2759"/>
<keyword evidence="3" id="KW-1185">Reference proteome</keyword>
<keyword evidence="1" id="KW-0732">Signal</keyword>
<dbReference type="PANTHER" id="PTHR36733">
    <property type="entry name" value="CELL WALL PROTEIN-RELATED"/>
    <property type="match status" value="1"/>
</dbReference>
<feature type="signal peptide" evidence="1">
    <location>
        <begin position="1"/>
        <end position="21"/>
    </location>
</feature>
<dbReference type="FunCoup" id="A0A7J7DI04">
    <property type="interactions" value="8"/>
</dbReference>
<protein>
    <submittedName>
        <fullName evidence="2">Putative cell wall protein</fullName>
    </submittedName>
</protein>
<accession>A0A7J7DI04</accession>
<dbReference type="Proteomes" id="UP000593562">
    <property type="component" value="Unassembled WGS sequence"/>
</dbReference>
<dbReference type="AlphaFoldDB" id="A0A7J7DI04"/>
<organism evidence="2 3">
    <name type="scientific">Tripterygium wilfordii</name>
    <name type="common">Thunder God vine</name>
    <dbReference type="NCBI Taxonomy" id="458696"/>
    <lineage>
        <taxon>Eukaryota</taxon>
        <taxon>Viridiplantae</taxon>
        <taxon>Streptophyta</taxon>
        <taxon>Embryophyta</taxon>
        <taxon>Tracheophyta</taxon>
        <taxon>Spermatophyta</taxon>
        <taxon>Magnoliopsida</taxon>
        <taxon>eudicotyledons</taxon>
        <taxon>Gunneridae</taxon>
        <taxon>Pentapetalae</taxon>
        <taxon>rosids</taxon>
        <taxon>fabids</taxon>
        <taxon>Celastrales</taxon>
        <taxon>Celastraceae</taxon>
        <taxon>Tripterygium</taxon>
    </lineage>
</organism>
<proteinExistence type="predicted"/>
<evidence type="ECO:0000313" key="2">
    <source>
        <dbReference type="EMBL" id="KAF5745981.1"/>
    </source>
</evidence>
<evidence type="ECO:0000313" key="3">
    <source>
        <dbReference type="Proteomes" id="UP000593562"/>
    </source>
</evidence>
<dbReference type="EMBL" id="JAAARO010000006">
    <property type="protein sequence ID" value="KAF5745981.1"/>
    <property type="molecule type" value="Genomic_DNA"/>
</dbReference>
<dbReference type="InParanoid" id="A0A7J7DI04"/>
<sequence>MAYRIMYSLFALLCAFNILLATTSQAAGCNVPKSSNKGVDVKQPEWLIKSDNSVLIPGIGRVIIPPAYRVSPYDPYTGGIGGTGSPPSHIPGGDDTFVPNPGFEVPTPGSSGMHHLLILKHALLL</sequence>
<feature type="chain" id="PRO_5029474951" evidence="1">
    <location>
        <begin position="22"/>
        <end position="125"/>
    </location>
</feature>
<name>A0A7J7DI04_TRIWF</name>
<dbReference type="PANTHER" id="PTHR36733:SF1">
    <property type="entry name" value="CELL WALL PROTEIN-RELATED"/>
    <property type="match status" value="1"/>
</dbReference>
<gene>
    <name evidence="2" type="ORF">HS088_TW06G00146</name>
</gene>
<dbReference type="InterPro" id="IPR034565">
    <property type="entry name" value="Put_cell_wall"/>
</dbReference>
<reference evidence="2 3" key="1">
    <citation type="journal article" date="2020" name="Nat. Commun.">
        <title>Genome of Tripterygium wilfordii and identification of cytochrome P450 involved in triptolide biosynthesis.</title>
        <authorList>
            <person name="Tu L."/>
            <person name="Su P."/>
            <person name="Zhang Z."/>
            <person name="Gao L."/>
            <person name="Wang J."/>
            <person name="Hu T."/>
            <person name="Zhou J."/>
            <person name="Zhang Y."/>
            <person name="Zhao Y."/>
            <person name="Liu Y."/>
            <person name="Song Y."/>
            <person name="Tong Y."/>
            <person name="Lu Y."/>
            <person name="Yang J."/>
            <person name="Xu C."/>
            <person name="Jia M."/>
            <person name="Peters R.J."/>
            <person name="Huang L."/>
            <person name="Gao W."/>
        </authorList>
    </citation>
    <scope>NUCLEOTIDE SEQUENCE [LARGE SCALE GENOMIC DNA]</scope>
    <source>
        <strain evidence="3">cv. XIE 37</strain>
        <tissue evidence="2">Leaf</tissue>
    </source>
</reference>
<comment type="caution">
    <text evidence="2">The sequence shown here is derived from an EMBL/GenBank/DDBJ whole genome shotgun (WGS) entry which is preliminary data.</text>
</comment>
<evidence type="ECO:0000256" key="1">
    <source>
        <dbReference type="SAM" id="SignalP"/>
    </source>
</evidence>